<organism evidence="13 14">
    <name type="scientific">Cylicocyclus nassatus</name>
    <name type="common">Nematode worm</name>
    <dbReference type="NCBI Taxonomy" id="53992"/>
    <lineage>
        <taxon>Eukaryota</taxon>
        <taxon>Metazoa</taxon>
        <taxon>Ecdysozoa</taxon>
        <taxon>Nematoda</taxon>
        <taxon>Chromadorea</taxon>
        <taxon>Rhabditida</taxon>
        <taxon>Rhabditina</taxon>
        <taxon>Rhabditomorpha</taxon>
        <taxon>Strongyloidea</taxon>
        <taxon>Strongylidae</taxon>
        <taxon>Cylicocyclus</taxon>
    </lineage>
</organism>
<dbReference type="Pfam" id="PF24495">
    <property type="entry name" value="Ig_TMEM131_2"/>
    <property type="match status" value="1"/>
</dbReference>
<feature type="region of interest" description="Disordered" evidence="7">
    <location>
        <begin position="1559"/>
        <end position="1626"/>
    </location>
</feature>
<comment type="caution">
    <text evidence="13">The sequence shown here is derived from an EMBL/GenBank/DDBJ whole genome shotgun (WGS) entry which is preliminary data.</text>
</comment>
<keyword evidence="5 8" id="KW-1133">Transmembrane helix</keyword>
<dbReference type="EMBL" id="CATQJL010000223">
    <property type="protein sequence ID" value="CAJ0598584.1"/>
    <property type="molecule type" value="Genomic_DNA"/>
</dbReference>
<feature type="region of interest" description="Disordered" evidence="7">
    <location>
        <begin position="1268"/>
        <end position="1477"/>
    </location>
</feature>
<evidence type="ECO:0000256" key="6">
    <source>
        <dbReference type="ARBA" id="ARBA00023136"/>
    </source>
</evidence>
<dbReference type="Proteomes" id="UP001176961">
    <property type="component" value="Unassembled WGS sequence"/>
</dbReference>
<feature type="region of interest" description="Disordered" evidence="7">
    <location>
        <begin position="1640"/>
        <end position="1737"/>
    </location>
</feature>
<dbReference type="PANTHER" id="PTHR22050:SF0">
    <property type="entry name" value="TRANSMEMBRANE PROTEIN 131 HOMOLOG"/>
    <property type="match status" value="1"/>
</dbReference>
<feature type="compositionally biased region" description="Polar residues" evidence="7">
    <location>
        <begin position="1214"/>
        <end position="1226"/>
    </location>
</feature>
<keyword evidence="6 8" id="KW-0472">Membrane</keyword>
<proteinExistence type="inferred from homology"/>
<feature type="region of interest" description="Disordered" evidence="7">
    <location>
        <begin position="1207"/>
        <end position="1226"/>
    </location>
</feature>
<dbReference type="Pfam" id="PF24501">
    <property type="entry name" value="Ig_TMEM131L_5"/>
    <property type="match status" value="1"/>
</dbReference>
<feature type="compositionally biased region" description="Basic and acidic residues" evidence="7">
    <location>
        <begin position="1289"/>
        <end position="1300"/>
    </location>
</feature>
<feature type="compositionally biased region" description="Low complexity" evidence="7">
    <location>
        <begin position="1308"/>
        <end position="1329"/>
    </location>
</feature>
<evidence type="ECO:0000256" key="2">
    <source>
        <dbReference type="ARBA" id="ARBA00006682"/>
    </source>
</evidence>
<evidence type="ECO:0000256" key="1">
    <source>
        <dbReference type="ARBA" id="ARBA00004479"/>
    </source>
</evidence>
<dbReference type="InterPro" id="IPR055436">
    <property type="entry name" value="Ig_TMEM131L_4"/>
</dbReference>
<feature type="compositionally biased region" description="Low complexity" evidence="7">
    <location>
        <begin position="1449"/>
        <end position="1459"/>
    </location>
</feature>
<feature type="compositionally biased region" description="Basic and acidic residues" evidence="7">
    <location>
        <begin position="1694"/>
        <end position="1706"/>
    </location>
</feature>
<evidence type="ECO:0000259" key="10">
    <source>
        <dbReference type="Pfam" id="PF24495"/>
    </source>
</evidence>
<feature type="domain" description="TMEM131 second Ig-like" evidence="10">
    <location>
        <begin position="206"/>
        <end position="298"/>
    </location>
</feature>
<dbReference type="InterPro" id="IPR022113">
    <property type="entry name" value="TMEM131L_N"/>
</dbReference>
<evidence type="ECO:0008006" key="15">
    <source>
        <dbReference type="Google" id="ProtNLM"/>
    </source>
</evidence>
<gene>
    <name evidence="13" type="ORF">CYNAS_LOCUS10567</name>
</gene>
<evidence type="ECO:0000256" key="5">
    <source>
        <dbReference type="ARBA" id="ARBA00022989"/>
    </source>
</evidence>
<feature type="compositionally biased region" description="Polar residues" evidence="7">
    <location>
        <begin position="1650"/>
        <end position="1667"/>
    </location>
</feature>
<sequence>MSNIQLLATMYCIFLSFIAVFATLEHQWVTWESGIGELQPSLDELPVLHTAFVQTGEELHYFSESGRFETEMLVGHRVQSDAASTGTKAKEKKYNVRRMAGDDSLPVEFDPPFVDFGESAVGQTSKRRIFVRNRLHKAVVLDSIIGATVNFHTSFFNTVEISPLGTAFFEVAFLPRDEGKASVAINIHTSVGIFVYHVSGRATSNPYRLTPFVGTRLPFNGTAYKDIVIHNPFSSTLRIKEVVSSGGNIHVEMAYDIDGKIAAEPPQYWDIRPFQTRTVCRAVIFGHIMENSTNFVRVAGTLRDENGNDGAQHSIVLPFPLEISRRRGVFTTKDILDFGLLRQGERSQPQMFSVYQYMLNGKLEFETLYVDRGDPTGIYMEFASTPPIAVMPGKNGQPGKPSDLVKVFFDASRITFETQRPSARLFHGRIIALSRGGNYNVTIPFRVTVYQGDMHSVGNDLALQDDLRAPHKRSVRLRNGLPFPVAVWNISMSSDARQYFTVRLFEKTTVIGIDEEQPVFLLKYNKRVPDTFGQAVVYVHTNISTYRVNLWRYSGKVQVELFSVDQESFDFGLLERNDTRTIRFVIRNKNHALMTVRGLAVPLPSVHRLYLVSMLEKNAAGTWIPNESREEWPQGADLEIPPHSAAFLDFELRLPLDGVFHPSQMVIATEFESKVFPVKYEIAQGSLTSIPDRICFGKTHPGKVVFMNLQIFNSFAEDMLVTRLSTTSRDPRFFFEGFDPTHPPVLRSGRLTNLGRVMFLPETPCSHDYCYLGLPLHTTDGQWFVHGLTLPANLAEVDSYLYKKQRARFDNLVKAGKHRVNTTVLVDTDKAKNIQIESTAEMIWPRLLTRNSVHFPLTALGNFTIVNLTLANPTSVPVAVQVIPLVIYPDADAVVEFFREHLITPLTSEVEMNETLMFSLRDTELFTLKPDSPVPRLREELEAAIPQTVPRFTLSLLLKPHMKVRLRLGFLPSDYTLRSSLLLIRNNLTVIEPVVVYGRGARIGMRVENMEARSRHPLLFEIRHDHLSDCNNPKRLMHKLSSTLTVRRPFLVLNSGEVPFTVVNMSINGVPCENRGFRILNCYPFRLQPNETYSLDVAYTPDFLTTTNEADLQLYMHMNGSSWMFPLAATVPEDMMSRCHRALPRPPFENLMYYSCVTALIFCLVCVLACAYLEGDRAIACAIRQHHTAPRSVFDLNNLDVKKGASDGIGRANSGKSSAPWTETSPSGLHAAADASVILRVFYQAANSVLKAVHFVWRISLLYRNDKQEHPKKENKKKKKAQVSVIHSKAKDAKEKEVMKESPVQSTSKSNKPKSVQQQQQQMSASGKKVQPVAPMHKLSAKSSMSPKAPTNQRKKSNASVEAERRLARAQQIMDGNLERPAPADSSVVDGFMESNTSTNQQESNVLQSMPAKREDRSAAYTDKASAEPPRQRPQPVAVAPVQLKRSESQSPPSSGVSTPPSPKTPTPGTAMNSQSLPIPANVAVPQPTSRPSVIPVSAVHPTVYTGALAGAEPIPIPVMLPVIPTLIPGLTLPIGGVDMTGVSLGALAEYYGQFTGYDDSNLPPTPTPSLASSVGNERAPNLLDMNASPMNRSRQHSDSEQSVASELSAAPDWLDEVVGPDDVDDDFSAMAAASEFMLSGSGEDAGSSRAETPQPATRFVANQQGPQKKRARREKRKRGGRVSGNESTSSVEKTTRSGPGKERVPKRTLAAELNEERRRREDEYMRTNTGGLGDWPMPDLNLGSLIEADERAQGSRLWPPTPVGSRASLASQWNEHLQGSNPSASANVENVSYDPMSLAFSRAQTSVCGRAQLQANHTLLGATIPKSQHPRRTLASNKQGDNLVLVAGTSSVNFHSPCVAVFGRSYSKNDIAKGATSLVNQSWWTLLLREEIGDRLTETMGIKEKNGRIFPEMSIGPKVWETWNQLSYQVFDAITREEVRMATEEGNWPMANTWLCVPQLISNLACLVCGAFTLSGASESLRRELLSETAGAGMNIITIRIVMNLIGDELRQWEAALHSGSRPGIFATARRMIVHPKFTKSYSYNTFITLNNLGVEVKIFDGTAEIVQWIQKSLRAGFIAACPFELWRSTEAVKVVRESAVSRDLIMTKSNQRCPIFAWASHYQIAFKSGMFESEAVFTMSGSPETKGEEMYVRFHSDKPKMRHCSAGNTGLLEIPTNSSNIFLYFITDLERSVNGSQLLNLIREAQETTPETHTAYIPLWWSFNKSSNVAKGIKSSLDAEPLFSHGGFGDFAMEDVEASAEYSKKLTSSIQHFDMVTVFNQPDTSNIQKMNLQSPVYNTALISCPFTVIVYDSKKKMPVYFGRIVTPKIADLKATNAGEKDKPQKGWCSIL</sequence>
<feature type="compositionally biased region" description="Basic residues" evidence="7">
    <location>
        <begin position="1668"/>
        <end position="1681"/>
    </location>
</feature>
<evidence type="ECO:0000256" key="3">
    <source>
        <dbReference type="ARBA" id="ARBA00022692"/>
    </source>
</evidence>
<evidence type="ECO:0000259" key="11">
    <source>
        <dbReference type="Pfam" id="PF24499"/>
    </source>
</evidence>
<protein>
    <recommendedName>
        <fullName evidence="15">Transmembrane protein 131</fullName>
    </recommendedName>
</protein>
<feature type="compositionally biased region" description="Acidic residues" evidence="7">
    <location>
        <begin position="1614"/>
        <end position="1626"/>
    </location>
</feature>
<keyword evidence="4" id="KW-0732">Signal</keyword>
<feature type="compositionally biased region" description="Polar residues" evidence="7">
    <location>
        <begin position="1394"/>
        <end position="1408"/>
    </location>
</feature>
<feature type="domain" description="TMEM131L fifth Ig-like" evidence="12">
    <location>
        <begin position="1054"/>
        <end position="1117"/>
    </location>
</feature>
<evidence type="ECO:0000259" key="9">
    <source>
        <dbReference type="Pfam" id="PF12371"/>
    </source>
</evidence>
<feature type="transmembrane region" description="Helical" evidence="8">
    <location>
        <begin position="6"/>
        <end position="24"/>
    </location>
</feature>
<dbReference type="InterPro" id="IPR055437">
    <property type="entry name" value="TMEM131L_Ig_5"/>
</dbReference>
<name>A0AA36GUL0_CYLNA</name>
<evidence type="ECO:0000313" key="14">
    <source>
        <dbReference type="Proteomes" id="UP001176961"/>
    </source>
</evidence>
<evidence type="ECO:0000256" key="7">
    <source>
        <dbReference type="SAM" id="MobiDB-lite"/>
    </source>
</evidence>
<feature type="domain" description="Transmembrane protein 131-like N-terminal" evidence="9">
    <location>
        <begin position="107"/>
        <end position="189"/>
    </location>
</feature>
<keyword evidence="14" id="KW-1185">Reference proteome</keyword>
<dbReference type="Pfam" id="PF24499">
    <property type="entry name" value="Ig_TMEM131L_4"/>
    <property type="match status" value="1"/>
</dbReference>
<dbReference type="InterPro" id="IPR056311">
    <property type="entry name" value="TMEM131_Ig_2"/>
</dbReference>
<evidence type="ECO:0000313" key="13">
    <source>
        <dbReference type="EMBL" id="CAJ0598584.1"/>
    </source>
</evidence>
<evidence type="ECO:0000256" key="8">
    <source>
        <dbReference type="SAM" id="Phobius"/>
    </source>
</evidence>
<comment type="subcellular location">
    <subcellularLocation>
        <location evidence="1">Membrane</location>
        <topology evidence="1">Single-pass type I membrane protein</topology>
    </subcellularLocation>
</comment>
<accession>A0AA36GUL0</accession>
<reference evidence="13" key="1">
    <citation type="submission" date="2023-07" db="EMBL/GenBank/DDBJ databases">
        <authorList>
            <consortium name="CYATHOMIX"/>
        </authorList>
    </citation>
    <scope>NUCLEOTIDE SEQUENCE</scope>
    <source>
        <strain evidence="13">N/A</strain>
    </source>
</reference>
<feature type="compositionally biased region" description="Polar residues" evidence="7">
    <location>
        <begin position="1341"/>
        <end position="1352"/>
    </location>
</feature>
<evidence type="ECO:0000256" key="4">
    <source>
        <dbReference type="ARBA" id="ARBA00022729"/>
    </source>
</evidence>
<dbReference type="Pfam" id="PF12371">
    <property type="entry name" value="TMEM131_like_N"/>
    <property type="match status" value="1"/>
</dbReference>
<feature type="domain" description="TMEM131L fourth Ig-like" evidence="11">
    <location>
        <begin position="853"/>
        <end position="1001"/>
    </location>
</feature>
<evidence type="ECO:0000259" key="12">
    <source>
        <dbReference type="Pfam" id="PF24501"/>
    </source>
</evidence>
<comment type="similarity">
    <text evidence="2">Belongs to the TMEM131 family.</text>
</comment>
<feature type="compositionally biased region" description="Basic and acidic residues" evidence="7">
    <location>
        <begin position="1715"/>
        <end position="1726"/>
    </location>
</feature>
<dbReference type="InterPro" id="IPR039877">
    <property type="entry name" value="TMEM131-like"/>
</dbReference>
<dbReference type="GO" id="GO:0016020">
    <property type="term" value="C:membrane"/>
    <property type="evidence" value="ECO:0007669"/>
    <property type="project" value="UniProtKB-SubCell"/>
</dbReference>
<dbReference type="PANTHER" id="PTHR22050">
    <property type="entry name" value="RW1 PROTEIN HOMOLOG"/>
    <property type="match status" value="1"/>
</dbReference>
<keyword evidence="3 8" id="KW-0812">Transmembrane</keyword>